<organism evidence="1 2">
    <name type="scientific">Nepenthes gracilis</name>
    <name type="common">Slender pitcher plant</name>
    <dbReference type="NCBI Taxonomy" id="150966"/>
    <lineage>
        <taxon>Eukaryota</taxon>
        <taxon>Viridiplantae</taxon>
        <taxon>Streptophyta</taxon>
        <taxon>Embryophyta</taxon>
        <taxon>Tracheophyta</taxon>
        <taxon>Spermatophyta</taxon>
        <taxon>Magnoliopsida</taxon>
        <taxon>eudicotyledons</taxon>
        <taxon>Gunneridae</taxon>
        <taxon>Pentapetalae</taxon>
        <taxon>Caryophyllales</taxon>
        <taxon>Nepenthaceae</taxon>
        <taxon>Nepenthes</taxon>
    </lineage>
</organism>
<dbReference type="EMBL" id="BSYO01000039">
    <property type="protein sequence ID" value="GMH30818.1"/>
    <property type="molecule type" value="Genomic_DNA"/>
</dbReference>
<sequence length="98" mass="10540">MRIRGLTGSDLVVKALKAFQCASLPPPNPIQTFRLPSISISTVSAYSRGFSTGKLISSELSSNLIKIMEQKLSAIEHRGAFLQDILKKTAGSLFSGLC</sequence>
<evidence type="ECO:0000313" key="1">
    <source>
        <dbReference type="EMBL" id="GMH30818.1"/>
    </source>
</evidence>
<accession>A0AAD3TKV4</accession>
<proteinExistence type="predicted"/>
<comment type="caution">
    <text evidence="1">The sequence shown here is derived from an EMBL/GenBank/DDBJ whole genome shotgun (WGS) entry which is preliminary data.</text>
</comment>
<dbReference type="AlphaFoldDB" id="A0AAD3TKV4"/>
<evidence type="ECO:0000313" key="2">
    <source>
        <dbReference type="Proteomes" id="UP001279734"/>
    </source>
</evidence>
<keyword evidence="2" id="KW-1185">Reference proteome</keyword>
<name>A0AAD3TKV4_NEPGR</name>
<dbReference type="Proteomes" id="UP001279734">
    <property type="component" value="Unassembled WGS sequence"/>
</dbReference>
<gene>
    <name evidence="1" type="ORF">Nepgr_032661</name>
</gene>
<protein>
    <submittedName>
        <fullName evidence="1">Uncharacterized protein</fullName>
    </submittedName>
</protein>
<reference evidence="1" key="1">
    <citation type="submission" date="2023-05" db="EMBL/GenBank/DDBJ databases">
        <title>Nepenthes gracilis genome sequencing.</title>
        <authorList>
            <person name="Fukushima K."/>
        </authorList>
    </citation>
    <scope>NUCLEOTIDE SEQUENCE</scope>
    <source>
        <strain evidence="1">SING2019-196</strain>
    </source>
</reference>